<feature type="region of interest" description="Disordered" evidence="1">
    <location>
        <begin position="1"/>
        <end position="22"/>
    </location>
</feature>
<feature type="compositionally biased region" description="Polar residues" evidence="1">
    <location>
        <begin position="10"/>
        <end position="19"/>
    </location>
</feature>
<evidence type="ECO:0000313" key="3">
    <source>
        <dbReference type="Proteomes" id="UP000004994"/>
    </source>
</evidence>
<dbReference type="InParanoid" id="A0A3Q7IG98"/>
<protein>
    <submittedName>
        <fullName evidence="2">Uncharacterized protein</fullName>
    </submittedName>
</protein>
<feature type="region of interest" description="Disordered" evidence="1">
    <location>
        <begin position="71"/>
        <end position="114"/>
    </location>
</feature>
<dbReference type="EnsemblPlants" id="Solyc08g016055.1.1">
    <property type="protein sequence ID" value="Solyc08g016055.1.1"/>
    <property type="gene ID" value="Solyc08g016055.1"/>
</dbReference>
<organism evidence="2">
    <name type="scientific">Solanum lycopersicum</name>
    <name type="common">Tomato</name>
    <name type="synonym">Lycopersicon esculentum</name>
    <dbReference type="NCBI Taxonomy" id="4081"/>
    <lineage>
        <taxon>Eukaryota</taxon>
        <taxon>Viridiplantae</taxon>
        <taxon>Streptophyta</taxon>
        <taxon>Embryophyta</taxon>
        <taxon>Tracheophyta</taxon>
        <taxon>Spermatophyta</taxon>
        <taxon>Magnoliopsida</taxon>
        <taxon>eudicotyledons</taxon>
        <taxon>Gunneridae</taxon>
        <taxon>Pentapetalae</taxon>
        <taxon>asterids</taxon>
        <taxon>lamiids</taxon>
        <taxon>Solanales</taxon>
        <taxon>Solanaceae</taxon>
        <taxon>Solanoideae</taxon>
        <taxon>Solaneae</taxon>
        <taxon>Solanum</taxon>
        <taxon>Solanum subgen. Lycopersicon</taxon>
    </lineage>
</organism>
<dbReference type="Gramene" id="Solyc08g016055.1.1">
    <property type="protein sequence ID" value="Solyc08g016055.1.1"/>
    <property type="gene ID" value="Solyc08g016055.1"/>
</dbReference>
<dbReference type="Proteomes" id="UP000004994">
    <property type="component" value="Chromosome 8"/>
</dbReference>
<proteinExistence type="predicted"/>
<keyword evidence="3" id="KW-1185">Reference proteome</keyword>
<name>A0A3Q7IG98_SOLLC</name>
<reference evidence="2" key="1">
    <citation type="journal article" date="2012" name="Nature">
        <title>The tomato genome sequence provides insights into fleshy fruit evolution.</title>
        <authorList>
            <consortium name="Tomato Genome Consortium"/>
        </authorList>
    </citation>
    <scope>NUCLEOTIDE SEQUENCE [LARGE SCALE GENOMIC DNA]</scope>
    <source>
        <strain evidence="2">cv. Heinz 1706</strain>
    </source>
</reference>
<sequence length="176" mass="19820">MLLSPKAYGSSGSKRNNNLFKKKKDNIPTNTIINQSYDFQLLINEHHKGNKDNIFIVVRWDLTTTGRFKLNTDEPVKTNPVPGGLEVTHTENGSYNADKHIPRKEQGDGHTQQGRDLKQQLWNSNLFDMYANNATWADISGTMYSRKLNPDFCNITGHTTTQNSNISATSSMLTST</sequence>
<reference evidence="2" key="2">
    <citation type="submission" date="2019-01" db="UniProtKB">
        <authorList>
            <consortium name="EnsemblPlants"/>
        </authorList>
    </citation>
    <scope>IDENTIFICATION</scope>
    <source>
        <strain evidence="2">cv. Heinz 1706</strain>
    </source>
</reference>
<evidence type="ECO:0000256" key="1">
    <source>
        <dbReference type="SAM" id="MobiDB-lite"/>
    </source>
</evidence>
<accession>A0A3Q7IG98</accession>
<feature type="compositionally biased region" description="Basic and acidic residues" evidence="1">
    <location>
        <begin position="97"/>
        <end position="114"/>
    </location>
</feature>
<evidence type="ECO:0000313" key="2">
    <source>
        <dbReference type="EnsemblPlants" id="Solyc08g016055.1.1"/>
    </source>
</evidence>
<dbReference type="AlphaFoldDB" id="A0A3Q7IG98"/>